<comment type="similarity">
    <text evidence="12">Belongs to the TOP6A family.</text>
</comment>
<keyword evidence="8" id="KW-0328">Glycosyltransferase</keyword>
<dbReference type="InterPro" id="IPR037128">
    <property type="entry name" value="Quinolinate_PRibosylTase_N_sf"/>
</dbReference>
<dbReference type="GO" id="GO:0003677">
    <property type="term" value="F:DNA binding"/>
    <property type="evidence" value="ECO:0007669"/>
    <property type="project" value="UniProtKB-UniRule"/>
</dbReference>
<evidence type="ECO:0000313" key="17">
    <source>
        <dbReference type="EMBL" id="KAJ6261232.1"/>
    </source>
</evidence>
<accession>A0AAD6NK70</accession>
<protein>
    <recommendedName>
        <fullName evidence="6">Nicotinate-nucleotide pyrophosphorylase [carboxylating]</fullName>
        <ecNumber evidence="5">2.4.2.19</ecNumber>
    </recommendedName>
    <alternativeName>
        <fullName evidence="10">Quinolinate phosphoribosyltransferase [decarboxylating]</fullName>
    </alternativeName>
</protein>
<dbReference type="Gene3D" id="3.90.1170.20">
    <property type="entry name" value="Quinolinate phosphoribosyl transferase, N-terminal domain"/>
    <property type="match status" value="1"/>
</dbReference>
<evidence type="ECO:0000313" key="18">
    <source>
        <dbReference type="Proteomes" id="UP001221413"/>
    </source>
</evidence>
<name>A0AAD6NK70_DREDA</name>
<evidence type="ECO:0000256" key="4">
    <source>
        <dbReference type="ARBA" id="ARBA00011218"/>
    </source>
</evidence>
<dbReference type="GO" id="GO:0005524">
    <property type="term" value="F:ATP binding"/>
    <property type="evidence" value="ECO:0007669"/>
    <property type="project" value="InterPro"/>
</dbReference>
<dbReference type="InterPro" id="IPR004393">
    <property type="entry name" value="NadC"/>
</dbReference>
<evidence type="ECO:0000256" key="2">
    <source>
        <dbReference type="ARBA" id="ARBA00004893"/>
    </source>
</evidence>
<dbReference type="GO" id="GO:0003918">
    <property type="term" value="F:DNA topoisomerase type II (double strand cut, ATP-hydrolyzing) activity"/>
    <property type="evidence" value="ECO:0007669"/>
    <property type="project" value="UniProtKB-UniRule"/>
</dbReference>
<comment type="similarity">
    <text evidence="3">Belongs to the NadC/ModD family.</text>
</comment>
<dbReference type="InterPro" id="IPR036078">
    <property type="entry name" value="Spo11/TopoVI_A_sf"/>
</dbReference>
<dbReference type="GO" id="GO:0009435">
    <property type="term" value="P:NAD+ biosynthetic process"/>
    <property type="evidence" value="ECO:0007669"/>
    <property type="project" value="InterPro"/>
</dbReference>
<evidence type="ECO:0000256" key="11">
    <source>
        <dbReference type="ARBA" id="ARBA00047445"/>
    </source>
</evidence>
<evidence type="ECO:0000256" key="3">
    <source>
        <dbReference type="ARBA" id="ARBA00009400"/>
    </source>
</evidence>
<evidence type="ECO:0000256" key="6">
    <source>
        <dbReference type="ARBA" id="ARBA00020990"/>
    </source>
</evidence>
<comment type="catalytic activity">
    <reaction evidence="11">
        <text>nicotinate beta-D-ribonucleotide + CO2 + diphosphate = quinolinate + 5-phospho-alpha-D-ribose 1-diphosphate + 2 H(+)</text>
        <dbReference type="Rhea" id="RHEA:12733"/>
        <dbReference type="ChEBI" id="CHEBI:15378"/>
        <dbReference type="ChEBI" id="CHEBI:16526"/>
        <dbReference type="ChEBI" id="CHEBI:29959"/>
        <dbReference type="ChEBI" id="CHEBI:33019"/>
        <dbReference type="ChEBI" id="CHEBI:57502"/>
        <dbReference type="ChEBI" id="CHEBI:58017"/>
        <dbReference type="EC" id="2.4.2.19"/>
    </reaction>
</comment>
<dbReference type="Gene3D" id="3.40.1360.10">
    <property type="match status" value="1"/>
</dbReference>
<dbReference type="GO" id="GO:0005737">
    <property type="term" value="C:cytoplasm"/>
    <property type="evidence" value="ECO:0007669"/>
    <property type="project" value="TreeGrafter"/>
</dbReference>
<dbReference type="InterPro" id="IPR027277">
    <property type="entry name" value="NadC/ModD"/>
</dbReference>
<evidence type="ECO:0000256" key="5">
    <source>
        <dbReference type="ARBA" id="ARBA00011944"/>
    </source>
</evidence>
<comment type="function">
    <text evidence="1">Involved in the catabolism of quinolinic acid (QA).</text>
</comment>
<dbReference type="InterPro" id="IPR002638">
    <property type="entry name" value="Quinolinate_PRibosylTrfase_C"/>
</dbReference>
<dbReference type="GO" id="GO:0005694">
    <property type="term" value="C:chromosome"/>
    <property type="evidence" value="ECO:0007669"/>
    <property type="project" value="InterPro"/>
</dbReference>
<keyword evidence="7" id="KW-0662">Pyridine nucleotide biosynthesis</keyword>
<evidence type="ECO:0000256" key="1">
    <source>
        <dbReference type="ARBA" id="ARBA00003237"/>
    </source>
</evidence>
<organism evidence="17 18">
    <name type="scientific">Drechslerella dactyloides</name>
    <name type="common">Nematode-trapping fungus</name>
    <name type="synonym">Arthrobotrys dactyloides</name>
    <dbReference type="NCBI Taxonomy" id="74499"/>
    <lineage>
        <taxon>Eukaryota</taxon>
        <taxon>Fungi</taxon>
        <taxon>Dikarya</taxon>
        <taxon>Ascomycota</taxon>
        <taxon>Pezizomycotina</taxon>
        <taxon>Orbiliomycetes</taxon>
        <taxon>Orbiliales</taxon>
        <taxon>Orbiliaceae</taxon>
        <taxon>Drechslerella</taxon>
    </lineage>
</organism>
<dbReference type="PANTHER" id="PTHR32179">
    <property type="entry name" value="NICOTINATE-NUCLEOTIDE PYROPHOSPHORYLASE [CARBOXYLATING]"/>
    <property type="match status" value="1"/>
</dbReference>
<dbReference type="GO" id="GO:0004514">
    <property type="term" value="F:nicotinate-nucleotide diphosphorylase (carboxylating) activity"/>
    <property type="evidence" value="ECO:0007669"/>
    <property type="project" value="UniProtKB-EC"/>
</dbReference>
<feature type="domain" description="Quinolinate phosphoribosyl transferase N-terminal" evidence="15">
    <location>
        <begin position="54"/>
        <end position="128"/>
    </location>
</feature>
<dbReference type="Pfam" id="PF04406">
    <property type="entry name" value="TP6A_N"/>
    <property type="match status" value="1"/>
</dbReference>
<dbReference type="EC" id="2.4.2.19" evidence="5"/>
<comment type="caution">
    <text evidence="17">The sequence shown here is derived from an EMBL/GenBank/DDBJ whole genome shotgun (WGS) entry which is preliminary data.</text>
</comment>
<comment type="pathway">
    <text evidence="2">Cofactor biosynthesis; NAD(+) biosynthesis; nicotinate D-ribonucleotide from quinolinate: step 1/1.</text>
</comment>
<gene>
    <name evidence="17" type="ORF">Dda_3900</name>
</gene>
<sequence>MGTMTSTSQESPLYDMAFDYGNLTHLLPTNYKQTIRDWLQEDCPSFDYGGFVVGEEESVATLYGKTAGVLAGVPFFNEVFTQLGCSVEWHIHEGEFFEPVKKVANVRGPARNLLLGERVALNTLARCSGIATKSRLMLRVVRKAGYQGILAGTRKTTPGFRLVEKYGMLVGGVDAHRYDLSSMIMLKDNHIWSKGSITKAVHAARAVGGFAVKIEVEVQSEEEADEAIAAGADIVMLDNFDGDGLKIAARSLKASGPADIKAIKMDPDSDNDTNETFSVIDLYEHTHIRRFDDDIAVGDYFRWYEEHIFSDAPTGTDAQLPSRVLSVPPSPRTTGPAGTADTSKTDLSRRPLKSVATYPTNPTASPAAYATQATTGLPQTIALPSPTPIKDLDKDGNMDLVGRLHKLLLESRLDEEVTISWEGADNSSRPPAFVLDKIEEVFSALLDVIAAKRRLAIKLSVRERKLHHRRDPKLTRSTFVYPPTCQRDVQRFAAFIRLLRLIAEAIRSDQIYTKRDIYYKDICVFRSQQIVNNLVDDVAGALGVPRRTLHIGKGYPDIATREFARILYHTKNAEGDFLAFHGLVDYDPHGLDIYNMYRSGSLLFAPHMKQQRESMSVPTLHHLGVKFSDISDYCFVSSERKEPCAIPPLFESGDNDVGTGVKAAEKLAEQEQDCEPPSSKRPRAARRRWQTATMRQAATAQGLLLMTAHDRAKAMVMLQRGETDCAADLRNMLVVGYKAEIEILGDQLVRYLEQKLTDQCIGLAA</sequence>
<dbReference type="Pfam" id="PF02749">
    <property type="entry name" value="QRPTase_N"/>
    <property type="match status" value="1"/>
</dbReference>
<dbReference type="SUPFAM" id="SSF56726">
    <property type="entry name" value="DNA topoisomerase IV, alpha subunit"/>
    <property type="match status" value="1"/>
</dbReference>
<feature type="domain" description="Spo11/DNA topoisomerase VI subunit A N-terminal" evidence="16">
    <location>
        <begin position="490"/>
        <end position="551"/>
    </location>
</feature>
<feature type="domain" description="Quinolinate phosphoribosyl transferase C-terminal" evidence="14">
    <location>
        <begin position="130"/>
        <end position="255"/>
    </location>
</feature>
<feature type="active site" description="O-(5'-phospho-DNA)-tyrosine intermediate" evidence="12">
    <location>
        <position position="519"/>
    </location>
</feature>
<evidence type="ECO:0000259" key="16">
    <source>
        <dbReference type="Pfam" id="PF04406"/>
    </source>
</evidence>
<evidence type="ECO:0000256" key="13">
    <source>
        <dbReference type="SAM" id="MobiDB-lite"/>
    </source>
</evidence>
<dbReference type="NCBIfam" id="TIGR00078">
    <property type="entry name" value="nadC"/>
    <property type="match status" value="1"/>
</dbReference>
<reference evidence="17" key="1">
    <citation type="submission" date="2023-01" db="EMBL/GenBank/DDBJ databases">
        <title>The chitinases involved in constricting ring structure development in the nematode-trapping fungus Drechslerella dactyloides.</title>
        <authorList>
            <person name="Wang R."/>
            <person name="Zhang L."/>
            <person name="Tang P."/>
            <person name="Li S."/>
            <person name="Liang L."/>
        </authorList>
    </citation>
    <scope>NUCLEOTIDE SEQUENCE</scope>
    <source>
        <strain evidence="17">YMF1.00031</strain>
    </source>
</reference>
<dbReference type="Pfam" id="PF01729">
    <property type="entry name" value="QRPTase_C"/>
    <property type="match status" value="1"/>
</dbReference>
<evidence type="ECO:0000259" key="15">
    <source>
        <dbReference type="Pfam" id="PF02749"/>
    </source>
</evidence>
<dbReference type="PANTHER" id="PTHR32179:SF3">
    <property type="entry name" value="NICOTINATE-NUCLEOTIDE PYROPHOSPHORYLASE [CARBOXYLATING]"/>
    <property type="match status" value="1"/>
</dbReference>
<dbReference type="PROSITE" id="PS52041">
    <property type="entry name" value="TOPO_IIB"/>
    <property type="match status" value="1"/>
</dbReference>
<evidence type="ECO:0000256" key="10">
    <source>
        <dbReference type="ARBA" id="ARBA00033102"/>
    </source>
</evidence>
<dbReference type="EMBL" id="JAQGDS010000004">
    <property type="protein sequence ID" value="KAJ6261232.1"/>
    <property type="molecule type" value="Genomic_DNA"/>
</dbReference>
<dbReference type="InterPro" id="IPR013785">
    <property type="entry name" value="Aldolase_TIM"/>
</dbReference>
<dbReference type="GO" id="GO:0006259">
    <property type="term" value="P:DNA metabolic process"/>
    <property type="evidence" value="ECO:0007669"/>
    <property type="project" value="InterPro"/>
</dbReference>
<dbReference type="CDD" id="cd01572">
    <property type="entry name" value="QPRTase"/>
    <property type="match status" value="1"/>
</dbReference>
<keyword evidence="12" id="KW-0238">DNA-binding</keyword>
<keyword evidence="18" id="KW-1185">Reference proteome</keyword>
<dbReference type="AlphaFoldDB" id="A0AAD6NK70"/>
<dbReference type="SUPFAM" id="SSF54675">
    <property type="entry name" value="Nicotinate/Quinolinate PRTase N-terminal domain-like"/>
    <property type="match status" value="1"/>
</dbReference>
<keyword evidence="12" id="KW-0799">Topoisomerase</keyword>
<evidence type="ECO:0000256" key="8">
    <source>
        <dbReference type="ARBA" id="ARBA00022676"/>
    </source>
</evidence>
<dbReference type="SUPFAM" id="SSF51690">
    <property type="entry name" value="Nicotinate/Quinolinate PRTase C-terminal domain-like"/>
    <property type="match status" value="1"/>
</dbReference>
<evidence type="ECO:0000256" key="9">
    <source>
        <dbReference type="ARBA" id="ARBA00022679"/>
    </source>
</evidence>
<dbReference type="GO" id="GO:0034213">
    <property type="term" value="P:quinolinate catabolic process"/>
    <property type="evidence" value="ECO:0007669"/>
    <property type="project" value="TreeGrafter"/>
</dbReference>
<dbReference type="InterPro" id="IPR013049">
    <property type="entry name" value="Spo11/TopoVI_A_N"/>
</dbReference>
<evidence type="ECO:0000256" key="7">
    <source>
        <dbReference type="ARBA" id="ARBA00022642"/>
    </source>
</evidence>
<feature type="region of interest" description="Disordered" evidence="13">
    <location>
        <begin position="312"/>
        <end position="366"/>
    </location>
</feature>
<proteinExistence type="inferred from homology"/>
<keyword evidence="12" id="KW-0413">Isomerase</keyword>
<dbReference type="InterPro" id="IPR022412">
    <property type="entry name" value="Quinolinate_PRibosylTrfase_N"/>
</dbReference>
<evidence type="ECO:0000256" key="12">
    <source>
        <dbReference type="PROSITE-ProRule" id="PRU01385"/>
    </source>
</evidence>
<dbReference type="FunFam" id="3.20.20.70:FF:000090">
    <property type="entry name" value="Nicotinate-nucleotide pyrophosphorylase [carboxylating]"/>
    <property type="match status" value="1"/>
</dbReference>
<comment type="catalytic activity">
    <reaction evidence="12">
        <text>ATP-dependent breakage, passage and rejoining of double-stranded DNA.</text>
        <dbReference type="EC" id="5.6.2.2"/>
    </reaction>
</comment>
<evidence type="ECO:0000259" key="14">
    <source>
        <dbReference type="Pfam" id="PF01729"/>
    </source>
</evidence>
<dbReference type="InterPro" id="IPR036068">
    <property type="entry name" value="Nicotinate_pribotase-like_C"/>
</dbReference>
<keyword evidence="9" id="KW-0808">Transferase</keyword>
<dbReference type="Gene3D" id="3.20.20.70">
    <property type="entry name" value="Aldolase class I"/>
    <property type="match status" value="1"/>
</dbReference>
<dbReference type="FunFam" id="3.90.1170.20:FF:000003">
    <property type="entry name" value="Nicotinate-nucleotide pyrophosphorylase [carboxylating]"/>
    <property type="match status" value="1"/>
</dbReference>
<comment type="subunit">
    <text evidence="4">Hexamer formed by 3 homodimers.</text>
</comment>
<dbReference type="Proteomes" id="UP001221413">
    <property type="component" value="Unassembled WGS sequence"/>
</dbReference>